<evidence type="ECO:0000256" key="11">
    <source>
        <dbReference type="PROSITE-ProRule" id="PRU00221"/>
    </source>
</evidence>
<dbReference type="GO" id="GO:0003400">
    <property type="term" value="P:regulation of COPII vesicle coating"/>
    <property type="evidence" value="ECO:0007669"/>
    <property type="project" value="TreeGrafter"/>
</dbReference>
<protein>
    <submittedName>
        <fullName evidence="13">Uncharacterized protein</fullName>
    </submittedName>
</protein>
<keyword evidence="2" id="KW-0813">Transport</keyword>
<sequence>MSQGSNTHGGQSKPTAVGFPVFALAFAPKKGRVFVGGGGGANPDPVTVVLATYDLLLSNVATASLPSLQSMFSVEEDSLDLTYIAKHEFSTMEDSVQSICVNPKEKTIIVGANCSDDQVKAGNNQNCRIFTLKNDSLLLQTAFSTTSGIDDVFQRVARFSPNGELLLTGTSDGKLSVWKWPELELAMPQLDAEGEIYDANFDSSSSTFVAVTSKKCIVVSVAKGKTVWSIDKPVVSQSKDDAEFRGARFGCGSSEGVLFLAVNAKSRKKAYVCRWTTDKWVMQRSKLVAVKPITAFTVSNDGALLGFGAADSSVNILSANTLVSKRKIRNAHNFPITALAFSPSGKTLVSGSADGTCNVVAVPEETSSTPLWVILLILILLILAGIFVIYVLEGGNDL</sequence>
<evidence type="ECO:0000256" key="2">
    <source>
        <dbReference type="ARBA" id="ARBA00022448"/>
    </source>
</evidence>
<evidence type="ECO:0000313" key="13">
    <source>
        <dbReference type="EMBL" id="TPX74324.1"/>
    </source>
</evidence>
<dbReference type="GO" id="GO:0005085">
    <property type="term" value="F:guanyl-nucleotide exchange factor activity"/>
    <property type="evidence" value="ECO:0007669"/>
    <property type="project" value="InterPro"/>
</dbReference>
<organism evidence="13 14">
    <name type="scientific">Chytriomyces confervae</name>
    <dbReference type="NCBI Taxonomy" id="246404"/>
    <lineage>
        <taxon>Eukaryota</taxon>
        <taxon>Fungi</taxon>
        <taxon>Fungi incertae sedis</taxon>
        <taxon>Chytridiomycota</taxon>
        <taxon>Chytridiomycota incertae sedis</taxon>
        <taxon>Chytridiomycetes</taxon>
        <taxon>Chytridiales</taxon>
        <taxon>Chytriomycetaceae</taxon>
        <taxon>Chytriomyces</taxon>
    </lineage>
</organism>
<keyword evidence="6" id="KW-0256">Endoplasmic reticulum</keyword>
<dbReference type="OrthoDB" id="2013972at2759"/>
<dbReference type="InterPro" id="IPR045260">
    <property type="entry name" value="Sec12-like"/>
</dbReference>
<evidence type="ECO:0000256" key="1">
    <source>
        <dbReference type="ARBA" id="ARBA00004389"/>
    </source>
</evidence>
<keyword evidence="10 12" id="KW-0472">Membrane</keyword>
<dbReference type="Pfam" id="PF00400">
    <property type="entry name" value="WD40"/>
    <property type="match status" value="2"/>
</dbReference>
<feature type="repeat" description="WD" evidence="11">
    <location>
        <begin position="159"/>
        <end position="179"/>
    </location>
</feature>
<dbReference type="EMBL" id="QEAP01000131">
    <property type="protein sequence ID" value="TPX74324.1"/>
    <property type="molecule type" value="Genomic_DNA"/>
</dbReference>
<feature type="transmembrane region" description="Helical" evidence="12">
    <location>
        <begin position="371"/>
        <end position="392"/>
    </location>
</feature>
<evidence type="ECO:0000256" key="9">
    <source>
        <dbReference type="ARBA" id="ARBA00022989"/>
    </source>
</evidence>
<evidence type="ECO:0000256" key="3">
    <source>
        <dbReference type="ARBA" id="ARBA00022574"/>
    </source>
</evidence>
<dbReference type="InterPro" id="IPR015943">
    <property type="entry name" value="WD40/YVTN_repeat-like_dom_sf"/>
</dbReference>
<evidence type="ECO:0000256" key="6">
    <source>
        <dbReference type="ARBA" id="ARBA00022824"/>
    </source>
</evidence>
<dbReference type="PROSITE" id="PS50082">
    <property type="entry name" value="WD_REPEATS_2"/>
    <property type="match status" value="2"/>
</dbReference>
<evidence type="ECO:0000256" key="12">
    <source>
        <dbReference type="SAM" id="Phobius"/>
    </source>
</evidence>
<keyword evidence="4 12" id="KW-0812">Transmembrane</keyword>
<proteinExistence type="predicted"/>
<reference evidence="13 14" key="1">
    <citation type="journal article" date="2019" name="Sci. Rep.">
        <title>Comparative genomics of chytrid fungi reveal insights into the obligate biotrophic and pathogenic lifestyle of Synchytrium endobioticum.</title>
        <authorList>
            <person name="van de Vossenberg B.T.L.H."/>
            <person name="Warris S."/>
            <person name="Nguyen H.D.T."/>
            <person name="van Gent-Pelzer M.P.E."/>
            <person name="Joly D.L."/>
            <person name="van de Geest H.C."/>
            <person name="Bonants P.J.M."/>
            <person name="Smith D.S."/>
            <person name="Levesque C.A."/>
            <person name="van der Lee T.A.J."/>
        </authorList>
    </citation>
    <scope>NUCLEOTIDE SEQUENCE [LARGE SCALE GENOMIC DNA]</scope>
    <source>
        <strain evidence="13 14">CBS 675.73</strain>
    </source>
</reference>
<dbReference type="GO" id="GO:0015031">
    <property type="term" value="P:protein transport"/>
    <property type="evidence" value="ECO:0007669"/>
    <property type="project" value="UniProtKB-KW"/>
</dbReference>
<evidence type="ECO:0000256" key="8">
    <source>
        <dbReference type="ARBA" id="ARBA00022927"/>
    </source>
</evidence>
<keyword evidence="14" id="KW-1185">Reference proteome</keyword>
<dbReference type="Proteomes" id="UP000320333">
    <property type="component" value="Unassembled WGS sequence"/>
</dbReference>
<dbReference type="InterPro" id="IPR001680">
    <property type="entry name" value="WD40_rpt"/>
</dbReference>
<keyword evidence="3 11" id="KW-0853">WD repeat</keyword>
<keyword evidence="9 12" id="KW-1133">Transmembrane helix</keyword>
<evidence type="ECO:0000256" key="7">
    <source>
        <dbReference type="ARBA" id="ARBA00022892"/>
    </source>
</evidence>
<evidence type="ECO:0000256" key="4">
    <source>
        <dbReference type="ARBA" id="ARBA00022692"/>
    </source>
</evidence>
<dbReference type="GO" id="GO:0005789">
    <property type="term" value="C:endoplasmic reticulum membrane"/>
    <property type="evidence" value="ECO:0007669"/>
    <property type="project" value="UniProtKB-SubCell"/>
</dbReference>
<dbReference type="SMART" id="SM00320">
    <property type="entry name" value="WD40"/>
    <property type="match status" value="3"/>
</dbReference>
<dbReference type="InterPro" id="IPR011047">
    <property type="entry name" value="Quinoprotein_ADH-like_sf"/>
</dbReference>
<dbReference type="Gene3D" id="2.130.10.10">
    <property type="entry name" value="YVTN repeat-like/Quinoprotein amine dehydrogenase"/>
    <property type="match status" value="1"/>
</dbReference>
<evidence type="ECO:0000256" key="10">
    <source>
        <dbReference type="ARBA" id="ARBA00023136"/>
    </source>
</evidence>
<keyword evidence="7" id="KW-0931">ER-Golgi transport</keyword>
<dbReference type="AlphaFoldDB" id="A0A507FDM6"/>
<dbReference type="PANTHER" id="PTHR23284">
    <property type="entry name" value="PROLACTIN REGULATORY ELEMENT BINDING PROTEIN"/>
    <property type="match status" value="1"/>
</dbReference>
<gene>
    <name evidence="13" type="ORF">CcCBS67573_g04403</name>
</gene>
<comment type="subcellular location">
    <subcellularLocation>
        <location evidence="1">Endoplasmic reticulum membrane</location>
        <topology evidence="1">Single-pass membrane protein</topology>
    </subcellularLocation>
</comment>
<evidence type="ECO:0000256" key="5">
    <source>
        <dbReference type="ARBA" id="ARBA00022737"/>
    </source>
</evidence>
<comment type="caution">
    <text evidence="13">The sequence shown here is derived from an EMBL/GenBank/DDBJ whole genome shotgun (WGS) entry which is preliminary data.</text>
</comment>
<dbReference type="SUPFAM" id="SSF50998">
    <property type="entry name" value="Quinoprotein alcohol dehydrogenase-like"/>
    <property type="match status" value="1"/>
</dbReference>
<dbReference type="PANTHER" id="PTHR23284:SF0">
    <property type="entry name" value="PROLACTIN REGULATORY ELEMENT-BINDING PROTEIN"/>
    <property type="match status" value="1"/>
</dbReference>
<feature type="repeat" description="WD" evidence="11">
    <location>
        <begin position="329"/>
        <end position="359"/>
    </location>
</feature>
<dbReference type="GO" id="GO:0006888">
    <property type="term" value="P:endoplasmic reticulum to Golgi vesicle-mediated transport"/>
    <property type="evidence" value="ECO:0007669"/>
    <property type="project" value="TreeGrafter"/>
</dbReference>
<keyword evidence="5" id="KW-0677">Repeat</keyword>
<evidence type="ECO:0000313" key="14">
    <source>
        <dbReference type="Proteomes" id="UP000320333"/>
    </source>
</evidence>
<name>A0A507FDM6_9FUNG</name>
<accession>A0A507FDM6</accession>
<keyword evidence="8" id="KW-0653">Protein transport</keyword>
<dbReference type="STRING" id="246404.A0A507FDM6"/>